<evidence type="ECO:0000313" key="2">
    <source>
        <dbReference type="Proteomes" id="UP000463700"/>
    </source>
</evidence>
<evidence type="ECO:0000313" key="1">
    <source>
        <dbReference type="EMBL" id="KAE8757297.1"/>
    </source>
</evidence>
<name>A0A6N6W9F0_9BURK</name>
<dbReference type="Proteomes" id="UP000463700">
    <property type="component" value="Unassembled WGS sequence"/>
</dbReference>
<dbReference type="OrthoDB" id="53863at2"/>
<sequence length="80" mass="8904">MDMHWTIYLQRDGADENVPLARFQRPLEGATPADSGLSMSEARSLLSSLQQVVAQGQIRAYDCLRRPKIQPHVGIAPTEN</sequence>
<dbReference type="AlphaFoldDB" id="A0A6N6W9F0"/>
<protein>
    <submittedName>
        <fullName evidence="1">Uncharacterized protein</fullName>
    </submittedName>
</protein>
<accession>A0A6N6W9F0</accession>
<gene>
    <name evidence="1" type="ORF">FSO04_24845</name>
</gene>
<dbReference type="EMBL" id="VOSW01000049">
    <property type="protein sequence ID" value="KAE8757297.1"/>
    <property type="molecule type" value="Genomic_DNA"/>
</dbReference>
<proteinExistence type="predicted"/>
<dbReference type="RefSeq" id="WP_154563415.1">
    <property type="nucleotide sequence ID" value="NZ_VOSW01000049.1"/>
</dbReference>
<reference evidence="1 2" key="1">
    <citation type="journal article" date="2020" name="Int. J. Syst. Evol. Microbiol.">
        <title>Paraburkholderia madseniana sp. nov., a phenolic acid-degrading bacterium isolated from acidic forest soil.</title>
        <authorList>
            <person name="Wilhelm R.C."/>
            <person name="Murphy S.J.L."/>
            <person name="Feriancek N.M."/>
            <person name="Karasz D.C."/>
            <person name="DeRito C.M."/>
            <person name="Newman J.D."/>
            <person name="Buckley D.H."/>
        </authorList>
    </citation>
    <scope>NUCLEOTIDE SEQUENCE [LARGE SCALE GENOMIC DNA]</scope>
    <source>
        <strain evidence="1 2">RP11</strain>
    </source>
</reference>
<comment type="caution">
    <text evidence="1">The sequence shown here is derived from an EMBL/GenBank/DDBJ whole genome shotgun (WGS) entry which is preliminary data.</text>
</comment>
<organism evidence="1 2">
    <name type="scientific">Paraburkholderia madseniana</name>
    <dbReference type="NCBI Taxonomy" id="2599607"/>
    <lineage>
        <taxon>Bacteria</taxon>
        <taxon>Pseudomonadati</taxon>
        <taxon>Pseudomonadota</taxon>
        <taxon>Betaproteobacteria</taxon>
        <taxon>Burkholderiales</taxon>
        <taxon>Burkholderiaceae</taxon>
        <taxon>Paraburkholderia</taxon>
    </lineage>
</organism>